<keyword evidence="4" id="KW-1185">Reference proteome</keyword>
<name>A0A7W9BDH4_9SPHN</name>
<keyword evidence="3" id="KW-0808">Transferase</keyword>
<dbReference type="AlphaFoldDB" id="A0A7W9BDH4"/>
<feature type="domain" description="Metallo-beta-lactamase" evidence="2">
    <location>
        <begin position="108"/>
        <end position="158"/>
    </location>
</feature>
<dbReference type="InterPro" id="IPR041712">
    <property type="entry name" value="DHPS-like_MBL-fold"/>
</dbReference>
<dbReference type="EC" id="2.5.1.105" evidence="3"/>
<dbReference type="CDD" id="cd07713">
    <property type="entry name" value="DHPS-like_MBL-fold"/>
    <property type="match status" value="1"/>
</dbReference>
<organism evidence="3 4">
    <name type="scientific">Sphingomonas aerophila</name>
    <dbReference type="NCBI Taxonomy" id="1344948"/>
    <lineage>
        <taxon>Bacteria</taxon>
        <taxon>Pseudomonadati</taxon>
        <taxon>Pseudomonadota</taxon>
        <taxon>Alphaproteobacteria</taxon>
        <taxon>Sphingomonadales</taxon>
        <taxon>Sphingomonadaceae</taxon>
        <taxon>Sphingomonas</taxon>
    </lineage>
</organism>
<evidence type="ECO:0000259" key="2">
    <source>
        <dbReference type="Pfam" id="PF00753"/>
    </source>
</evidence>
<dbReference type="SUPFAM" id="SSF56281">
    <property type="entry name" value="Metallo-hydrolase/oxidoreductase"/>
    <property type="match status" value="1"/>
</dbReference>
<reference evidence="3 4" key="1">
    <citation type="submission" date="2020-08" db="EMBL/GenBank/DDBJ databases">
        <title>Genomic Encyclopedia of Type Strains, Phase IV (KMG-IV): sequencing the most valuable type-strain genomes for metagenomic binning, comparative biology and taxonomic classification.</title>
        <authorList>
            <person name="Goeker M."/>
        </authorList>
    </citation>
    <scope>NUCLEOTIDE SEQUENCE [LARGE SCALE GENOMIC DNA]</scope>
    <source>
        <strain evidence="3 4">DSM 100044</strain>
    </source>
</reference>
<dbReference type="InterPro" id="IPR001279">
    <property type="entry name" value="Metallo-B-lactamas"/>
</dbReference>
<dbReference type="PROSITE" id="PS51318">
    <property type="entry name" value="TAT"/>
    <property type="match status" value="1"/>
</dbReference>
<dbReference type="Gene3D" id="3.60.15.10">
    <property type="entry name" value="Ribonuclease Z/Hydroxyacylglutathione hydrolase-like"/>
    <property type="match status" value="1"/>
</dbReference>
<evidence type="ECO:0000313" key="4">
    <source>
        <dbReference type="Proteomes" id="UP000546200"/>
    </source>
</evidence>
<dbReference type="InterPro" id="IPR036866">
    <property type="entry name" value="RibonucZ/Hydroxyglut_hydro"/>
</dbReference>
<dbReference type="PANTHER" id="PTHR13754">
    <property type="entry name" value="METALLO-BETA-LACTAMASE SUPERFAMILY PROTEIN"/>
    <property type="match status" value="1"/>
</dbReference>
<sequence>MPDRRSLPASRRSVLAAGLLGLLASAIRAREATATLAVPLIDTLTLAVVDDAATFGPFLPNLDLPGMTVVRAGNGGPPHAPRMLPRVLIGEFGLSILAESRSADQVRRVLVDFGYSREVLANNLALLGIDPSRIDAAVLSHGHLDHYGGYAALFGETAPGGHRLPLLVGGEEAFCERVALIGDPPPVMGTLDRAALEKAGFDVRVRATPTIVADHAFTTGMIPLNSFERAAIPTQMRPGIGCDRKLLSGAKQAATQLADDGEHELATCYAVKGLGLVVIASCSHRGVINSVRRAQAVSGIEKVHAVVGGFHLVRPRTDAEARRTVAELAQINPTYIIPMHCTGEVFIAEALRVMPDKVVRPYVGSRFTFAREA</sequence>
<dbReference type="EMBL" id="JACIJK010000005">
    <property type="protein sequence ID" value="MBB5715215.1"/>
    <property type="molecule type" value="Genomic_DNA"/>
</dbReference>
<dbReference type="InterPro" id="IPR006311">
    <property type="entry name" value="TAT_signal"/>
</dbReference>
<dbReference type="Proteomes" id="UP000546200">
    <property type="component" value="Unassembled WGS sequence"/>
</dbReference>
<accession>A0A7W9BDH4</accession>
<protein>
    <submittedName>
        <fullName evidence="3">7, 8-dihydropterin-6-yl-methyl-4-(Beta-D-ribofuranosyl)aminobenzene 5'-phosphate synthase</fullName>
        <ecNumber evidence="3">2.5.1.105</ecNumber>
    </submittedName>
</protein>
<gene>
    <name evidence="3" type="ORF">FHS94_002056</name>
</gene>
<evidence type="ECO:0000256" key="1">
    <source>
        <dbReference type="SAM" id="SignalP"/>
    </source>
</evidence>
<comment type="caution">
    <text evidence="3">The sequence shown here is derived from an EMBL/GenBank/DDBJ whole genome shotgun (WGS) entry which is preliminary data.</text>
</comment>
<dbReference type="Pfam" id="PF00753">
    <property type="entry name" value="Lactamase_B"/>
    <property type="match status" value="1"/>
</dbReference>
<evidence type="ECO:0000313" key="3">
    <source>
        <dbReference type="EMBL" id="MBB5715215.1"/>
    </source>
</evidence>
<dbReference type="RefSeq" id="WP_184057268.1">
    <property type="nucleotide sequence ID" value="NZ_JACIJK010000005.1"/>
</dbReference>
<keyword evidence="1" id="KW-0732">Signal</keyword>
<feature type="chain" id="PRO_5030602230" evidence="1">
    <location>
        <begin position="30"/>
        <end position="373"/>
    </location>
</feature>
<dbReference type="InterPro" id="IPR052926">
    <property type="entry name" value="Metallo-beta-lactamase_dom"/>
</dbReference>
<feature type="signal peptide" evidence="1">
    <location>
        <begin position="1"/>
        <end position="29"/>
    </location>
</feature>
<dbReference type="PANTHER" id="PTHR13754:SF13">
    <property type="entry name" value="METALLO-BETA-LACTAMASE SUPERFAMILY PROTEIN (AFU_ORTHOLOGUE AFUA_3G07630)"/>
    <property type="match status" value="1"/>
</dbReference>
<proteinExistence type="predicted"/>
<dbReference type="GO" id="GO:0102041">
    <property type="term" value="F:7,8-dihydropterin-6-yl-methyl-4-(beta-D-ribofuranosyl)aminobenzene 5'-phosphate synthase"/>
    <property type="evidence" value="ECO:0007669"/>
    <property type="project" value="UniProtKB-EC"/>
</dbReference>